<dbReference type="RefSeq" id="WP_190421610.1">
    <property type="nucleotide sequence ID" value="NZ_JAMPKK010000015.1"/>
</dbReference>
<dbReference type="EMBL" id="JAMPKK010000015">
    <property type="protein sequence ID" value="MEP0864620.1"/>
    <property type="molecule type" value="Genomic_DNA"/>
</dbReference>
<proteinExistence type="predicted"/>
<gene>
    <name evidence="1" type="ORF">NDI37_09075</name>
</gene>
<protein>
    <submittedName>
        <fullName evidence="1">Uncharacterized protein</fullName>
    </submittedName>
</protein>
<evidence type="ECO:0000313" key="1">
    <source>
        <dbReference type="EMBL" id="MEP0864620.1"/>
    </source>
</evidence>
<keyword evidence="2" id="KW-1185">Reference proteome</keyword>
<organism evidence="1 2">
    <name type="scientific">Funiculus sociatus GB2-A5</name>
    <dbReference type="NCBI Taxonomy" id="2933946"/>
    <lineage>
        <taxon>Bacteria</taxon>
        <taxon>Bacillati</taxon>
        <taxon>Cyanobacteriota</taxon>
        <taxon>Cyanophyceae</taxon>
        <taxon>Coleofasciculales</taxon>
        <taxon>Coleofasciculaceae</taxon>
        <taxon>Funiculus</taxon>
    </lineage>
</organism>
<dbReference type="Proteomes" id="UP001442494">
    <property type="component" value="Unassembled WGS sequence"/>
</dbReference>
<reference evidence="1 2" key="1">
    <citation type="submission" date="2022-04" db="EMBL/GenBank/DDBJ databases">
        <title>Positive selection, recombination, and allopatry shape intraspecific diversity of widespread and dominant cyanobacteria.</title>
        <authorList>
            <person name="Wei J."/>
            <person name="Shu W."/>
            <person name="Hu C."/>
        </authorList>
    </citation>
    <scope>NUCLEOTIDE SEQUENCE [LARGE SCALE GENOMIC DNA]</scope>
    <source>
        <strain evidence="1 2">GB2-A5</strain>
    </source>
</reference>
<accession>A0ABV0JMX3</accession>
<sequence length="48" mass="5517">MDFDALDRRLLALVITIKLMEILGEVRIVQGKQFNGYSTNLLAHLHYS</sequence>
<comment type="caution">
    <text evidence="1">The sequence shown here is derived from an EMBL/GenBank/DDBJ whole genome shotgun (WGS) entry which is preliminary data.</text>
</comment>
<evidence type="ECO:0000313" key="2">
    <source>
        <dbReference type="Proteomes" id="UP001442494"/>
    </source>
</evidence>
<name>A0ABV0JMX3_9CYAN</name>